<keyword evidence="2 6" id="KW-0479">Metal-binding</keyword>
<feature type="domain" description="Glycoside hydrolase family 38 central" evidence="8">
    <location>
        <begin position="452"/>
        <end position="538"/>
    </location>
</feature>
<feature type="compositionally biased region" description="Basic and acidic residues" evidence="7">
    <location>
        <begin position="12"/>
        <end position="24"/>
    </location>
</feature>
<keyword evidence="10" id="KW-1185">Reference proteome</keyword>
<dbReference type="EC" id="3.2.1.-" evidence="6"/>
<dbReference type="Pfam" id="PF07748">
    <property type="entry name" value="Glyco_hydro_38C"/>
    <property type="match status" value="1"/>
</dbReference>
<proteinExistence type="inferred from homology"/>
<accession>A0ABY7G0S1</accession>
<evidence type="ECO:0000256" key="6">
    <source>
        <dbReference type="RuleBase" id="RU361199"/>
    </source>
</evidence>
<name>A0ABY7G0S1_MYAAR</name>
<dbReference type="InterPro" id="IPR015341">
    <property type="entry name" value="Glyco_hydro_38_cen"/>
</dbReference>
<dbReference type="PANTHER" id="PTHR11607">
    <property type="entry name" value="ALPHA-MANNOSIDASE"/>
    <property type="match status" value="1"/>
</dbReference>
<dbReference type="InterPro" id="IPR050843">
    <property type="entry name" value="Glycosyl_Hydrlase_38"/>
</dbReference>
<dbReference type="Proteomes" id="UP001164746">
    <property type="component" value="Chromosome 15"/>
</dbReference>
<evidence type="ECO:0000313" key="9">
    <source>
        <dbReference type="EMBL" id="WAR28010.1"/>
    </source>
</evidence>
<evidence type="ECO:0000256" key="1">
    <source>
        <dbReference type="ARBA" id="ARBA00009792"/>
    </source>
</evidence>
<keyword evidence="3 6" id="KW-0378">Hydrolase</keyword>
<evidence type="ECO:0000256" key="5">
    <source>
        <dbReference type="ARBA" id="ARBA00023295"/>
    </source>
</evidence>
<dbReference type="Pfam" id="PF09261">
    <property type="entry name" value="Alpha-mann_mid"/>
    <property type="match status" value="1"/>
</dbReference>
<dbReference type="InterPro" id="IPR037094">
    <property type="entry name" value="Glyco_hydro_38_cen_sf"/>
</dbReference>
<dbReference type="PANTHER" id="PTHR11607:SF71">
    <property type="entry name" value="ALPHA-MANNOSIDASE"/>
    <property type="match status" value="1"/>
</dbReference>
<dbReference type="SUPFAM" id="SSF88688">
    <property type="entry name" value="Families 57/38 glycoside transferase middle domain"/>
    <property type="match status" value="1"/>
</dbReference>
<dbReference type="Gene3D" id="2.60.40.1180">
    <property type="entry name" value="Golgi alpha-mannosidase II"/>
    <property type="match status" value="1"/>
</dbReference>
<evidence type="ECO:0000256" key="4">
    <source>
        <dbReference type="ARBA" id="ARBA00022833"/>
    </source>
</evidence>
<dbReference type="InterPro" id="IPR027291">
    <property type="entry name" value="Glyco_hydro_38_N_sf"/>
</dbReference>
<feature type="region of interest" description="Disordered" evidence="7">
    <location>
        <begin position="1"/>
        <end position="30"/>
    </location>
</feature>
<dbReference type="InterPro" id="IPR011682">
    <property type="entry name" value="Glyco_hydro_38_C"/>
</dbReference>
<protein>
    <recommendedName>
        <fullName evidence="6">Alpha-mannosidase</fullName>
        <ecNumber evidence="6">3.2.1.-</ecNumber>
    </recommendedName>
</protein>
<dbReference type="InterPro" id="IPR028995">
    <property type="entry name" value="Glyco_hydro_57/38_cen_sf"/>
</dbReference>
<evidence type="ECO:0000256" key="3">
    <source>
        <dbReference type="ARBA" id="ARBA00022801"/>
    </source>
</evidence>
<dbReference type="InterPro" id="IPR000602">
    <property type="entry name" value="Glyco_hydro_38_N"/>
</dbReference>
<dbReference type="EMBL" id="CP111026">
    <property type="protein sequence ID" value="WAR28010.1"/>
    <property type="molecule type" value="Genomic_DNA"/>
</dbReference>
<evidence type="ECO:0000259" key="8">
    <source>
        <dbReference type="SMART" id="SM00872"/>
    </source>
</evidence>
<keyword evidence="4 6" id="KW-0862">Zinc</keyword>
<dbReference type="Gene3D" id="2.70.98.30">
    <property type="entry name" value="Golgi alpha-mannosidase II, domain 4"/>
    <property type="match status" value="1"/>
</dbReference>
<reference evidence="9" key="1">
    <citation type="submission" date="2022-11" db="EMBL/GenBank/DDBJ databases">
        <title>Centuries of genome instability and evolution in soft-shell clam transmissible cancer (bioRxiv).</title>
        <authorList>
            <person name="Hart S.F.M."/>
            <person name="Yonemitsu M.A."/>
            <person name="Giersch R.M."/>
            <person name="Beal B.F."/>
            <person name="Arriagada G."/>
            <person name="Davis B.W."/>
            <person name="Ostrander E.A."/>
            <person name="Goff S.P."/>
            <person name="Metzger M.J."/>
        </authorList>
    </citation>
    <scope>NUCLEOTIDE SEQUENCE</scope>
    <source>
        <strain evidence="9">MELC-2E11</strain>
        <tissue evidence="9">Siphon/mantle</tissue>
    </source>
</reference>
<comment type="similarity">
    <text evidence="1 6">Belongs to the glycosyl hydrolase 38 family.</text>
</comment>
<evidence type="ECO:0000256" key="2">
    <source>
        <dbReference type="ARBA" id="ARBA00022723"/>
    </source>
</evidence>
<dbReference type="Pfam" id="PF01074">
    <property type="entry name" value="Glyco_hydro_38N"/>
    <property type="match status" value="1"/>
</dbReference>
<dbReference type="SUPFAM" id="SSF74650">
    <property type="entry name" value="Galactose mutarotase-like"/>
    <property type="match status" value="1"/>
</dbReference>
<comment type="cofactor">
    <cofactor evidence="6">
        <name>Zn(2+)</name>
        <dbReference type="ChEBI" id="CHEBI:29105"/>
    </cofactor>
    <text evidence="6">Binds 1 zinc ion per subunit.</text>
</comment>
<evidence type="ECO:0000313" key="10">
    <source>
        <dbReference type="Proteomes" id="UP001164746"/>
    </source>
</evidence>
<keyword evidence="5 6" id="KW-0326">Glycosidase</keyword>
<sequence length="1056" mass="120830">MKPSLQSPIRTKVKEVSDNDDKHAQKTHANKTLSEITYKKRTEDVQAIKTDAIPEDLKQEASNGVCDVVAKWKGIKGQFSTYDLLATVNYTTDENGNYPFPVRKYDEIAKEISSDSEILNVYLVPFSHADPGYGLTFEQYYQHKTSKTLNLMVTKLTKYPKMTFQWAETVFLERWFRDINDEAKNKVRDLVKSGRLEIVLGGWVMPDEASTHYASVVDQLIEGHTWLAEHLHVRPRTAWVNDPFGYSGTMPYLWRQAGMENLLALRINQPLKARLVTLKSLEFLWRPYHSTSAGSDVLTSLMPFTNYWVDDVCGPDPKICSIFNYLHLHEKGRRAVAVTDQNIAELSELFYKQLRITGDLYKYRSLYIGLGEDFSYVLPEEWDNIFVNFDKIMDYINNKSEWKMKIKFGTVSEYFDNVRQRETTSKNPTSGNSSDFPVISGDLFPYTERKGEFWTGYYTSRPFLKAFSRDIGSLVHAADVLNVLVTGTFRYYGVTYAGQRDAARALTDARRELGMFLHHDGITGTSLPHVIQDFEARLMKAHARAHVAMKTILTSLLSRGKVQNSAHLQEVIVKENSRDIPRYRVLDVGDGSNLVFYNPVSKRRIEIVSVYVKSKHFVINTPKKSHIEVQVTETKGGVFMASFEIDIQAFGIEVYKLLPKEMDHSIVKETEVFGESIELKNKYMKVVFSSKTGLLQTMILSSGNVINITADFMVYKSKRSGAYIFGPEGPATGFKTGNAVITTFYGRMWSEVAVTRPGFTQKYRLYNTDSLQRRGLHVSTSTDMASVGMREMEVIYRVKSSINNGHNFYADQNGFQLIGRETMPTKPIASNYYPATTMALLEDDRLRMTLHFRQPHGVASLASGQLDTMLDRHTFRDDGRGLGQGIYDNVNVMNEFVIEVEEKAVQFNPIEKRYTYATSKAVLLNEFLQNKLQIYTTKDNSVKLMDKVHPLKDVTLPCHTSVVGFRNIVDDDMKYSYTSLVLHRRPVHCGLTRTEDNLEHFCHVKQEKVTIKSLFPKLKVKIEETSLTLQNTKNVLELDSNILPEKNELRTFKIHM</sequence>
<dbReference type="SUPFAM" id="SSF88713">
    <property type="entry name" value="Glycoside hydrolase/deacetylase"/>
    <property type="match status" value="1"/>
</dbReference>
<gene>
    <name evidence="9" type="ORF">MAR_013714</name>
</gene>
<dbReference type="SMART" id="SM00872">
    <property type="entry name" value="Alpha-mann_mid"/>
    <property type="match status" value="1"/>
</dbReference>
<organism evidence="9 10">
    <name type="scientific">Mya arenaria</name>
    <name type="common">Soft-shell clam</name>
    <dbReference type="NCBI Taxonomy" id="6604"/>
    <lineage>
        <taxon>Eukaryota</taxon>
        <taxon>Metazoa</taxon>
        <taxon>Spiralia</taxon>
        <taxon>Lophotrochozoa</taxon>
        <taxon>Mollusca</taxon>
        <taxon>Bivalvia</taxon>
        <taxon>Autobranchia</taxon>
        <taxon>Heteroconchia</taxon>
        <taxon>Euheterodonta</taxon>
        <taxon>Imparidentia</taxon>
        <taxon>Neoheterodontei</taxon>
        <taxon>Myida</taxon>
        <taxon>Myoidea</taxon>
        <taxon>Myidae</taxon>
        <taxon>Mya</taxon>
    </lineage>
</organism>
<dbReference type="Gene3D" id="1.20.1270.50">
    <property type="entry name" value="Glycoside hydrolase family 38, central domain"/>
    <property type="match status" value="1"/>
</dbReference>
<dbReference type="InterPro" id="IPR011013">
    <property type="entry name" value="Gal_mutarotase_sf_dom"/>
</dbReference>
<dbReference type="InterPro" id="IPR011330">
    <property type="entry name" value="Glyco_hydro/deAcase_b/a-brl"/>
</dbReference>
<dbReference type="InterPro" id="IPR013780">
    <property type="entry name" value="Glyco_hydro_b"/>
</dbReference>
<evidence type="ECO:0000256" key="7">
    <source>
        <dbReference type="SAM" id="MobiDB-lite"/>
    </source>
</evidence>
<dbReference type="Gene3D" id="3.20.110.10">
    <property type="entry name" value="Glycoside hydrolase 38, N terminal domain"/>
    <property type="match status" value="1"/>
</dbReference>